<dbReference type="Proteomes" id="UP000499080">
    <property type="component" value="Unassembled WGS sequence"/>
</dbReference>
<gene>
    <name evidence="1" type="ORF">AVEN_265010_1</name>
</gene>
<comment type="caution">
    <text evidence="1">The sequence shown here is derived from an EMBL/GenBank/DDBJ whole genome shotgun (WGS) entry which is preliminary data.</text>
</comment>
<name>A0A4Y2EQF0_ARAVE</name>
<accession>A0A4Y2EQF0</accession>
<dbReference type="EMBL" id="BGPR01000663">
    <property type="protein sequence ID" value="GBM30559.1"/>
    <property type="molecule type" value="Genomic_DNA"/>
</dbReference>
<sequence length="163" mass="18049">MAGPKSAEESHMGWSGFMEIAAGKRCYEKSSVIHLLFVIKSMDIVSSKLMRCPRSGRATSSKLKTRAGYSKPVTCTLLPEPGNLLHLVRCGCKGDCSRNCEGKQSGSYTPLCSECAGESCFNRNICDSEDEYDSKVNYDTEDHVQVKRTSASTRDDYAKRIRL</sequence>
<dbReference type="AlphaFoldDB" id="A0A4Y2EQF0"/>
<dbReference type="OrthoDB" id="6627597at2759"/>
<protein>
    <recommendedName>
        <fullName evidence="3">Tesmin/TSO1-like CXC domain-containing protein</fullName>
    </recommendedName>
</protein>
<keyword evidence="2" id="KW-1185">Reference proteome</keyword>
<evidence type="ECO:0000313" key="1">
    <source>
        <dbReference type="EMBL" id="GBM30559.1"/>
    </source>
</evidence>
<reference evidence="1 2" key="1">
    <citation type="journal article" date="2019" name="Sci. Rep.">
        <title>Orb-weaving spider Araneus ventricosus genome elucidates the spidroin gene catalogue.</title>
        <authorList>
            <person name="Kono N."/>
            <person name="Nakamura H."/>
            <person name="Ohtoshi R."/>
            <person name="Moran D.A.P."/>
            <person name="Shinohara A."/>
            <person name="Yoshida Y."/>
            <person name="Fujiwara M."/>
            <person name="Mori M."/>
            <person name="Tomita M."/>
            <person name="Arakawa K."/>
        </authorList>
    </citation>
    <scope>NUCLEOTIDE SEQUENCE [LARGE SCALE GENOMIC DNA]</scope>
</reference>
<proteinExistence type="predicted"/>
<evidence type="ECO:0000313" key="2">
    <source>
        <dbReference type="Proteomes" id="UP000499080"/>
    </source>
</evidence>
<organism evidence="1 2">
    <name type="scientific">Araneus ventricosus</name>
    <name type="common">Orbweaver spider</name>
    <name type="synonym">Epeira ventricosa</name>
    <dbReference type="NCBI Taxonomy" id="182803"/>
    <lineage>
        <taxon>Eukaryota</taxon>
        <taxon>Metazoa</taxon>
        <taxon>Ecdysozoa</taxon>
        <taxon>Arthropoda</taxon>
        <taxon>Chelicerata</taxon>
        <taxon>Arachnida</taxon>
        <taxon>Araneae</taxon>
        <taxon>Araneomorphae</taxon>
        <taxon>Entelegynae</taxon>
        <taxon>Araneoidea</taxon>
        <taxon>Araneidae</taxon>
        <taxon>Araneus</taxon>
    </lineage>
</organism>
<evidence type="ECO:0008006" key="3">
    <source>
        <dbReference type="Google" id="ProtNLM"/>
    </source>
</evidence>